<evidence type="ECO:0000256" key="3">
    <source>
        <dbReference type="ARBA" id="ARBA00023163"/>
    </source>
</evidence>
<reference evidence="7" key="1">
    <citation type="submission" date="2016-11" db="EMBL/GenBank/DDBJ databases">
        <title>Complete Genome Sequence of alachlor-degrading Sphingomonas sp. strain JJ-A5.</title>
        <authorList>
            <person name="Lee H."/>
            <person name="Ka J.-O."/>
        </authorList>
    </citation>
    <scope>NUCLEOTIDE SEQUENCE [LARGE SCALE GENOMIC DNA]</scope>
    <source>
        <strain evidence="7">JJ-A5</strain>
    </source>
</reference>
<dbReference type="Pfam" id="PF00440">
    <property type="entry name" value="TetR_N"/>
    <property type="match status" value="1"/>
</dbReference>
<gene>
    <name evidence="6" type="ORF">BSL82_14310</name>
</gene>
<keyword evidence="2 4" id="KW-0238">DNA-binding</keyword>
<protein>
    <recommendedName>
        <fullName evidence="5">HTH tetR-type domain-containing protein</fullName>
    </recommendedName>
</protein>
<evidence type="ECO:0000313" key="7">
    <source>
        <dbReference type="Proteomes" id="UP000182063"/>
    </source>
</evidence>
<evidence type="ECO:0000313" key="6">
    <source>
        <dbReference type="EMBL" id="API60320.1"/>
    </source>
</evidence>
<evidence type="ECO:0000256" key="1">
    <source>
        <dbReference type="ARBA" id="ARBA00023015"/>
    </source>
</evidence>
<dbReference type="PANTHER" id="PTHR30055:SF234">
    <property type="entry name" value="HTH-TYPE TRANSCRIPTIONAL REGULATOR BETI"/>
    <property type="match status" value="1"/>
</dbReference>
<dbReference type="Proteomes" id="UP000182063">
    <property type="component" value="Chromosome"/>
</dbReference>
<proteinExistence type="predicted"/>
<evidence type="ECO:0000256" key="2">
    <source>
        <dbReference type="ARBA" id="ARBA00023125"/>
    </source>
</evidence>
<feature type="domain" description="HTH tetR-type" evidence="5">
    <location>
        <begin position="21"/>
        <end position="81"/>
    </location>
</feature>
<dbReference type="AlphaFoldDB" id="A0A1L3ZXI6"/>
<evidence type="ECO:0000259" key="5">
    <source>
        <dbReference type="PROSITE" id="PS50977"/>
    </source>
</evidence>
<dbReference type="STRING" id="1921510.BSL82_14310"/>
<dbReference type="Gene3D" id="1.10.357.10">
    <property type="entry name" value="Tetracycline Repressor, domain 2"/>
    <property type="match status" value="1"/>
</dbReference>
<dbReference type="KEGG" id="sphj:BSL82_14310"/>
<name>A0A1L3ZXI6_9SPHN</name>
<evidence type="ECO:0000256" key="4">
    <source>
        <dbReference type="PROSITE-ProRule" id="PRU00335"/>
    </source>
</evidence>
<accession>A0A1L3ZXI6</accession>
<dbReference type="InterPro" id="IPR001647">
    <property type="entry name" value="HTH_TetR"/>
</dbReference>
<dbReference type="PROSITE" id="PS50977">
    <property type="entry name" value="HTH_TETR_2"/>
    <property type="match status" value="1"/>
</dbReference>
<dbReference type="InterPro" id="IPR009057">
    <property type="entry name" value="Homeodomain-like_sf"/>
</dbReference>
<keyword evidence="3" id="KW-0804">Transcription</keyword>
<dbReference type="GO" id="GO:0003700">
    <property type="term" value="F:DNA-binding transcription factor activity"/>
    <property type="evidence" value="ECO:0007669"/>
    <property type="project" value="TreeGrafter"/>
</dbReference>
<dbReference type="GO" id="GO:0000976">
    <property type="term" value="F:transcription cis-regulatory region binding"/>
    <property type="evidence" value="ECO:0007669"/>
    <property type="project" value="TreeGrafter"/>
</dbReference>
<dbReference type="EMBL" id="CP018221">
    <property type="protein sequence ID" value="API60320.1"/>
    <property type="molecule type" value="Genomic_DNA"/>
</dbReference>
<dbReference type="PANTHER" id="PTHR30055">
    <property type="entry name" value="HTH-TYPE TRANSCRIPTIONAL REGULATOR RUTR"/>
    <property type="match status" value="1"/>
</dbReference>
<keyword evidence="7" id="KW-1185">Reference proteome</keyword>
<sequence>MQLNEMSRIAGRQRYSSPVMQERRRRILAEARALLAEAGEPGFNIRELSRRAGVSSRTLYHAFGGRDGILGHAIAEHIEALREEWAANPLGGDIDSILAEYDTVAVEIERNSAYNRMLVALFFSVNPIRPALESIRSLPADRFGRWLDATPKRALLPRLDRERAIDRYVNGELSTYRYWASNRIALAALADELRINFLSNLLSITVGPLRTDIVRRYARLCAKHGRTENRHAI</sequence>
<feature type="DNA-binding region" description="H-T-H motif" evidence="4">
    <location>
        <begin position="44"/>
        <end position="63"/>
    </location>
</feature>
<keyword evidence="1" id="KW-0805">Transcription regulation</keyword>
<dbReference type="PRINTS" id="PR00455">
    <property type="entry name" value="HTHTETR"/>
</dbReference>
<dbReference type="SUPFAM" id="SSF46689">
    <property type="entry name" value="Homeodomain-like"/>
    <property type="match status" value="1"/>
</dbReference>
<dbReference type="InterPro" id="IPR050109">
    <property type="entry name" value="HTH-type_TetR-like_transc_reg"/>
</dbReference>
<organism evidence="6 7">
    <name type="scientific">Tardibacter chloracetimidivorans</name>
    <dbReference type="NCBI Taxonomy" id="1921510"/>
    <lineage>
        <taxon>Bacteria</taxon>
        <taxon>Pseudomonadati</taxon>
        <taxon>Pseudomonadota</taxon>
        <taxon>Alphaproteobacteria</taxon>
        <taxon>Sphingomonadales</taxon>
        <taxon>Sphingomonadaceae</taxon>
        <taxon>Tardibacter</taxon>
    </lineage>
</organism>